<reference evidence="1" key="1">
    <citation type="submission" date="2014-11" db="EMBL/GenBank/DDBJ databases">
        <authorList>
            <person name="Amaro Gonzalez C."/>
        </authorList>
    </citation>
    <scope>NUCLEOTIDE SEQUENCE</scope>
</reference>
<dbReference type="EMBL" id="GBXM01045982">
    <property type="protein sequence ID" value="JAH62595.1"/>
    <property type="molecule type" value="Transcribed_RNA"/>
</dbReference>
<protein>
    <submittedName>
        <fullName evidence="1">Uncharacterized protein</fullName>
    </submittedName>
</protein>
<organism evidence="1">
    <name type="scientific">Anguilla anguilla</name>
    <name type="common">European freshwater eel</name>
    <name type="synonym">Muraena anguilla</name>
    <dbReference type="NCBI Taxonomy" id="7936"/>
    <lineage>
        <taxon>Eukaryota</taxon>
        <taxon>Metazoa</taxon>
        <taxon>Chordata</taxon>
        <taxon>Craniata</taxon>
        <taxon>Vertebrata</taxon>
        <taxon>Euteleostomi</taxon>
        <taxon>Actinopterygii</taxon>
        <taxon>Neopterygii</taxon>
        <taxon>Teleostei</taxon>
        <taxon>Anguilliformes</taxon>
        <taxon>Anguillidae</taxon>
        <taxon>Anguilla</taxon>
    </lineage>
</organism>
<proteinExistence type="predicted"/>
<accession>A0A0E9UBK9</accession>
<evidence type="ECO:0000313" key="1">
    <source>
        <dbReference type="EMBL" id="JAH62595.1"/>
    </source>
</evidence>
<reference evidence="1" key="2">
    <citation type="journal article" date="2015" name="Fish Shellfish Immunol.">
        <title>Early steps in the European eel (Anguilla anguilla)-Vibrio vulnificus interaction in the gills: Role of the RtxA13 toxin.</title>
        <authorList>
            <person name="Callol A."/>
            <person name="Pajuelo D."/>
            <person name="Ebbesson L."/>
            <person name="Teles M."/>
            <person name="MacKenzie S."/>
            <person name="Amaro C."/>
        </authorList>
    </citation>
    <scope>NUCLEOTIDE SEQUENCE</scope>
</reference>
<sequence length="24" mass="2737">MSTSLLDTMMRIRVLSSVPLPFIE</sequence>
<dbReference type="AlphaFoldDB" id="A0A0E9UBK9"/>
<name>A0A0E9UBK9_ANGAN</name>